<evidence type="ECO:0000256" key="4">
    <source>
        <dbReference type="ARBA" id="ARBA00022679"/>
    </source>
</evidence>
<keyword evidence="5" id="KW-0547">Nucleotide-binding</keyword>
<keyword evidence="7" id="KW-0067">ATP-binding</keyword>
<dbReference type="EMBL" id="BMQA01000172">
    <property type="protein sequence ID" value="GGJ73146.1"/>
    <property type="molecule type" value="Genomic_DNA"/>
</dbReference>
<protein>
    <recommendedName>
        <fullName evidence="2">histidine kinase</fullName>
        <ecNumber evidence="2">2.7.13.3</ecNumber>
    </recommendedName>
</protein>
<evidence type="ECO:0000256" key="5">
    <source>
        <dbReference type="ARBA" id="ARBA00022741"/>
    </source>
</evidence>
<feature type="region of interest" description="Disordered" evidence="10">
    <location>
        <begin position="418"/>
        <end position="457"/>
    </location>
</feature>
<evidence type="ECO:0000313" key="14">
    <source>
        <dbReference type="Proteomes" id="UP000657574"/>
    </source>
</evidence>
<dbReference type="Pfam" id="PF23539">
    <property type="entry name" value="DUF7134"/>
    <property type="match status" value="1"/>
</dbReference>
<dbReference type="SMART" id="SM00387">
    <property type="entry name" value="HATPase_c"/>
    <property type="match status" value="1"/>
</dbReference>
<gene>
    <name evidence="13" type="ORF">GCM10010121_099660</name>
</gene>
<keyword evidence="14" id="KW-1185">Reference proteome</keyword>
<dbReference type="PANTHER" id="PTHR24421:SF10">
    <property type="entry name" value="NITRATE_NITRITE SENSOR PROTEIN NARQ"/>
    <property type="match status" value="1"/>
</dbReference>
<keyword evidence="4" id="KW-0808">Transferase</keyword>
<reference evidence="13" key="1">
    <citation type="journal article" date="2014" name="Int. J. Syst. Evol. Microbiol.">
        <title>Complete genome sequence of Corynebacterium casei LMG S-19264T (=DSM 44701T), isolated from a smear-ripened cheese.</title>
        <authorList>
            <consortium name="US DOE Joint Genome Institute (JGI-PGF)"/>
            <person name="Walter F."/>
            <person name="Albersmeier A."/>
            <person name="Kalinowski J."/>
            <person name="Ruckert C."/>
        </authorList>
    </citation>
    <scope>NUCLEOTIDE SEQUENCE</scope>
    <source>
        <strain evidence="13">JCM 3086</strain>
    </source>
</reference>
<evidence type="ECO:0000256" key="6">
    <source>
        <dbReference type="ARBA" id="ARBA00022777"/>
    </source>
</evidence>
<dbReference type="SUPFAM" id="SSF55874">
    <property type="entry name" value="ATPase domain of HSP90 chaperone/DNA topoisomerase II/histidine kinase"/>
    <property type="match status" value="1"/>
</dbReference>
<feature type="transmembrane region" description="Helical" evidence="11">
    <location>
        <begin position="116"/>
        <end position="134"/>
    </location>
</feature>
<evidence type="ECO:0000256" key="10">
    <source>
        <dbReference type="SAM" id="MobiDB-lite"/>
    </source>
</evidence>
<dbReference type="Gene3D" id="1.20.5.1930">
    <property type="match status" value="1"/>
</dbReference>
<accession>A0A917PEG0</accession>
<keyword evidence="9" id="KW-0175">Coiled coil</keyword>
<evidence type="ECO:0000259" key="12">
    <source>
        <dbReference type="SMART" id="SM00387"/>
    </source>
</evidence>
<keyword evidence="11" id="KW-1133">Transmembrane helix</keyword>
<evidence type="ECO:0000256" key="1">
    <source>
        <dbReference type="ARBA" id="ARBA00000085"/>
    </source>
</evidence>
<keyword evidence="11" id="KW-0812">Transmembrane</keyword>
<keyword evidence="6 13" id="KW-0418">Kinase</keyword>
<dbReference type="Proteomes" id="UP000657574">
    <property type="component" value="Unassembled WGS sequence"/>
</dbReference>
<comment type="catalytic activity">
    <reaction evidence="1">
        <text>ATP + protein L-histidine = ADP + protein N-phospho-L-histidine.</text>
        <dbReference type="EC" id="2.7.13.3"/>
    </reaction>
</comment>
<dbReference type="InterPro" id="IPR050482">
    <property type="entry name" value="Sensor_HK_TwoCompSys"/>
</dbReference>
<dbReference type="InterPro" id="IPR036890">
    <property type="entry name" value="HATPase_C_sf"/>
</dbReference>
<feature type="domain" description="Histidine kinase/HSP90-like ATPase" evidence="12">
    <location>
        <begin position="346"/>
        <end position="439"/>
    </location>
</feature>
<name>A0A917PEG0_9ACTN</name>
<dbReference type="Gene3D" id="3.30.565.10">
    <property type="entry name" value="Histidine kinase-like ATPase, C-terminal domain"/>
    <property type="match status" value="1"/>
</dbReference>
<reference evidence="13" key="2">
    <citation type="submission" date="2020-09" db="EMBL/GenBank/DDBJ databases">
        <authorList>
            <person name="Sun Q."/>
            <person name="Ohkuma M."/>
        </authorList>
    </citation>
    <scope>NUCLEOTIDE SEQUENCE</scope>
    <source>
        <strain evidence="13">JCM 3086</strain>
    </source>
</reference>
<feature type="transmembrane region" description="Helical" evidence="11">
    <location>
        <begin position="91"/>
        <end position="109"/>
    </location>
</feature>
<dbReference type="GO" id="GO:0016020">
    <property type="term" value="C:membrane"/>
    <property type="evidence" value="ECO:0007669"/>
    <property type="project" value="InterPro"/>
</dbReference>
<dbReference type="AlphaFoldDB" id="A0A917PEG0"/>
<dbReference type="GO" id="GO:0000155">
    <property type="term" value="F:phosphorelay sensor kinase activity"/>
    <property type="evidence" value="ECO:0007669"/>
    <property type="project" value="InterPro"/>
</dbReference>
<sequence>MGMPRSERLSLEELSSTGGLAGPLGLVNPVLTGSAGSAARGQHPYGGAMAVSNGYRPRLGPRIGTRDVLAAVVLFVLSVVAASIIPHEHRLSLRWPALLLAAVGCFSLPWRRRYPFAVAALAVTCGVTFQLLGFDESPLVNSPVIVSVFSVAALTDRRTAWSVASAAAAALIGVAMVHDPRSWLQPDNVATLAWMALPAAVGDGVRSRRAYVIAVEERAEHAERTREQEAQQRVAAERVRIARELHDVVAHHIALINAQAGVAVHLGQARPQQVFAALKDIQETSRSALDELRVTVSLLRQSDDFAAPRDPIPGLAQIPALLASFERVGLAVLHTRQGDAQPLASAVDLAAYRIVQEALTNVRKHARTDKARLHLSYNRQWLTITVQDDGCAAPHGPQPGTGHGLIGMKERAASLGGKLTAHPRPEGGFTVTAELPLRPGMPRDGVASQALLEEKRP</sequence>
<evidence type="ECO:0000256" key="9">
    <source>
        <dbReference type="SAM" id="Coils"/>
    </source>
</evidence>
<keyword evidence="3" id="KW-0597">Phosphoprotein</keyword>
<dbReference type="PANTHER" id="PTHR24421">
    <property type="entry name" value="NITRATE/NITRITE SENSOR PROTEIN NARX-RELATED"/>
    <property type="match status" value="1"/>
</dbReference>
<proteinExistence type="predicted"/>
<dbReference type="InterPro" id="IPR003594">
    <property type="entry name" value="HATPase_dom"/>
</dbReference>
<dbReference type="Pfam" id="PF07730">
    <property type="entry name" value="HisKA_3"/>
    <property type="match status" value="1"/>
</dbReference>
<evidence type="ECO:0000256" key="2">
    <source>
        <dbReference type="ARBA" id="ARBA00012438"/>
    </source>
</evidence>
<evidence type="ECO:0000256" key="8">
    <source>
        <dbReference type="ARBA" id="ARBA00023012"/>
    </source>
</evidence>
<keyword evidence="11" id="KW-0472">Membrane</keyword>
<dbReference type="EC" id="2.7.13.3" evidence="2"/>
<evidence type="ECO:0000256" key="11">
    <source>
        <dbReference type="SAM" id="Phobius"/>
    </source>
</evidence>
<dbReference type="Pfam" id="PF02518">
    <property type="entry name" value="HATPase_c"/>
    <property type="match status" value="1"/>
</dbReference>
<feature type="coiled-coil region" evidence="9">
    <location>
        <begin position="212"/>
        <end position="239"/>
    </location>
</feature>
<organism evidence="13 14">
    <name type="scientific">Streptomyces brasiliensis</name>
    <dbReference type="NCBI Taxonomy" id="1954"/>
    <lineage>
        <taxon>Bacteria</taxon>
        <taxon>Bacillati</taxon>
        <taxon>Actinomycetota</taxon>
        <taxon>Actinomycetes</taxon>
        <taxon>Kitasatosporales</taxon>
        <taxon>Streptomycetaceae</taxon>
        <taxon>Streptomyces</taxon>
    </lineage>
</organism>
<keyword evidence="8" id="KW-0902">Two-component regulatory system</keyword>
<feature type="transmembrane region" description="Helical" evidence="11">
    <location>
        <begin position="68"/>
        <end position="85"/>
    </location>
</feature>
<dbReference type="GO" id="GO:0046983">
    <property type="term" value="F:protein dimerization activity"/>
    <property type="evidence" value="ECO:0007669"/>
    <property type="project" value="InterPro"/>
</dbReference>
<evidence type="ECO:0000256" key="7">
    <source>
        <dbReference type="ARBA" id="ARBA00022840"/>
    </source>
</evidence>
<dbReference type="InterPro" id="IPR055558">
    <property type="entry name" value="DUF7134"/>
</dbReference>
<dbReference type="InterPro" id="IPR011712">
    <property type="entry name" value="Sig_transdc_His_kin_sub3_dim/P"/>
</dbReference>
<comment type="caution">
    <text evidence="13">The sequence shown here is derived from an EMBL/GenBank/DDBJ whole genome shotgun (WGS) entry which is preliminary data.</text>
</comment>
<dbReference type="GO" id="GO:0005524">
    <property type="term" value="F:ATP binding"/>
    <property type="evidence" value="ECO:0007669"/>
    <property type="project" value="UniProtKB-KW"/>
</dbReference>
<evidence type="ECO:0000313" key="13">
    <source>
        <dbReference type="EMBL" id="GGJ73146.1"/>
    </source>
</evidence>
<dbReference type="CDD" id="cd16917">
    <property type="entry name" value="HATPase_UhpB-NarQ-NarX-like"/>
    <property type="match status" value="1"/>
</dbReference>
<evidence type="ECO:0000256" key="3">
    <source>
        <dbReference type="ARBA" id="ARBA00022553"/>
    </source>
</evidence>